<dbReference type="Gene3D" id="3.40.720.10">
    <property type="entry name" value="Alkaline Phosphatase, subunit A"/>
    <property type="match status" value="2"/>
</dbReference>
<dbReference type="PANTHER" id="PTHR10151">
    <property type="entry name" value="ECTONUCLEOTIDE PYROPHOSPHATASE/PHOSPHODIESTERASE"/>
    <property type="match status" value="1"/>
</dbReference>
<evidence type="ECO:0000313" key="3">
    <source>
        <dbReference type="Proteomes" id="UP000697995"/>
    </source>
</evidence>
<accession>A0ABS1D4W6</accession>
<evidence type="ECO:0008006" key="4">
    <source>
        <dbReference type="Google" id="ProtNLM"/>
    </source>
</evidence>
<dbReference type="PANTHER" id="PTHR10151:SF120">
    <property type="entry name" value="BIS(5'-ADENOSYL)-TRIPHOSPHATASE"/>
    <property type="match status" value="1"/>
</dbReference>
<name>A0ABS1D4W6_9PROT</name>
<evidence type="ECO:0000256" key="1">
    <source>
        <dbReference type="SAM" id="MobiDB-lite"/>
    </source>
</evidence>
<dbReference type="Pfam" id="PF01663">
    <property type="entry name" value="Phosphodiest"/>
    <property type="match status" value="1"/>
</dbReference>
<sequence length="502" mass="52279">MTMLVDSNDRNGCREPWPTATAPGKGAPMTRCIMVALDGLRPDMVSPALTPHLAALAAAGTRFAHARSVFPSETRVATPSLVTGCRPGGHGMVANTVFDASVAPDRLLRTKLVADVQAMAQGGESPLQRPTLAERLAPQGRSFALVSSGTHGAATLLHPAAERLGQFRWNVEDAGGATADMVRAKLGPTPPAGVPNTARVEFAGRVLLDHVLPRLRPDVALLWLSEPDIAFHYLGLGHAQTLAALRAADAVLGRVVAWRDAQPDARDIGIVVLSDHGHVTGYGKRSLREELCRAGFRAGEGMGPETDIVVAPAAAPGLWLRDLSLAGQVADWLAAQGWAGPLLARDPAFLPEGRALPLALLGSAHVRSADLVVTFAGSEGPDGWGLPGTAPFDAPDVPEGGGMHGGLHRAELATVLVMQGGPFRAGAVAQEPADLTDIVPTVMHALGLPAEGMEGRALRAAFEAAADAPPLREMVDLPGGFVLEAMRAAPGGRFYPTALRRG</sequence>
<keyword evidence="3" id="KW-1185">Reference proteome</keyword>
<dbReference type="Proteomes" id="UP000697995">
    <property type="component" value="Unassembled WGS sequence"/>
</dbReference>
<comment type="caution">
    <text evidence="2">The sequence shown here is derived from an EMBL/GenBank/DDBJ whole genome shotgun (WGS) entry which is preliminary data.</text>
</comment>
<protein>
    <recommendedName>
        <fullName evidence="4">Nucleotide pyrophosphatase</fullName>
    </recommendedName>
</protein>
<dbReference type="SUPFAM" id="SSF53649">
    <property type="entry name" value="Alkaline phosphatase-like"/>
    <property type="match status" value="1"/>
</dbReference>
<reference evidence="2 3" key="1">
    <citation type="journal article" date="2020" name="Microorganisms">
        <title>Osmotic Adaptation and Compatible Solute Biosynthesis of Phototrophic Bacteria as Revealed from Genome Analyses.</title>
        <authorList>
            <person name="Imhoff J.F."/>
            <person name="Rahn T."/>
            <person name="Kunzel S."/>
            <person name="Keller A."/>
            <person name="Neulinger S.C."/>
        </authorList>
    </citation>
    <scope>NUCLEOTIDE SEQUENCE [LARGE SCALE GENOMIC DNA]</scope>
    <source>
        <strain evidence="2 3">DSM 15382</strain>
    </source>
</reference>
<dbReference type="EMBL" id="NRSG01000315">
    <property type="protein sequence ID" value="MBK1661506.1"/>
    <property type="molecule type" value="Genomic_DNA"/>
</dbReference>
<dbReference type="InterPro" id="IPR002591">
    <property type="entry name" value="Phosphodiest/P_Trfase"/>
</dbReference>
<proteinExistence type="predicted"/>
<gene>
    <name evidence="2" type="ORF">CKO45_25180</name>
</gene>
<dbReference type="InterPro" id="IPR017850">
    <property type="entry name" value="Alkaline_phosphatase_core_sf"/>
</dbReference>
<evidence type="ECO:0000313" key="2">
    <source>
        <dbReference type="EMBL" id="MBK1661506.1"/>
    </source>
</evidence>
<feature type="region of interest" description="Disordered" evidence="1">
    <location>
        <begin position="1"/>
        <end position="24"/>
    </location>
</feature>
<organism evidence="2 3">
    <name type="scientific">Paracraurococcus ruber</name>
    <dbReference type="NCBI Taxonomy" id="77675"/>
    <lineage>
        <taxon>Bacteria</taxon>
        <taxon>Pseudomonadati</taxon>
        <taxon>Pseudomonadota</taxon>
        <taxon>Alphaproteobacteria</taxon>
        <taxon>Acetobacterales</taxon>
        <taxon>Roseomonadaceae</taxon>
        <taxon>Paracraurococcus</taxon>
    </lineage>
</organism>